<evidence type="ECO:0000256" key="1">
    <source>
        <dbReference type="SAM" id="MobiDB-lite"/>
    </source>
</evidence>
<dbReference type="Proteomes" id="UP001391051">
    <property type="component" value="Unassembled WGS sequence"/>
</dbReference>
<dbReference type="EMBL" id="JAQQWE010000004">
    <property type="protein sequence ID" value="KAK7957215.1"/>
    <property type="molecule type" value="Genomic_DNA"/>
</dbReference>
<sequence>MDLVHILVKAAIRDPVIALEVDNAIQSRHASAPGDPLDPPSSLPRTYSGPPTRMASPESEQSYPYTSSSSGSEANYTPNFLPSAEPLKTVPDPNNHYLDEVQEDREVPGGLALQPATRTRDLGHQTAGDEEAMEDEEPMEDGEPMEDQAPGPLEEPIGYPGILKEVRTGLGWYMKMNRSYFRREDSLAMKATSNTSHRLDKLVEDMGKYHSYRNRLYILTVIRKIILCCIQTRGSHIADEIHANHYDYDGKFLTALQTMTPDQRRRLRWENMCLWFLELILLIRSARNNNVYPKLHAVFFLVDPGYGRMVEPWGDGEAA</sequence>
<organism evidence="2 3">
    <name type="scientific">Apiospora aurea</name>
    <dbReference type="NCBI Taxonomy" id="335848"/>
    <lineage>
        <taxon>Eukaryota</taxon>
        <taxon>Fungi</taxon>
        <taxon>Dikarya</taxon>
        <taxon>Ascomycota</taxon>
        <taxon>Pezizomycotina</taxon>
        <taxon>Sordariomycetes</taxon>
        <taxon>Xylariomycetidae</taxon>
        <taxon>Amphisphaeriales</taxon>
        <taxon>Apiosporaceae</taxon>
        <taxon>Apiospora</taxon>
    </lineage>
</organism>
<dbReference type="GeneID" id="92075721"/>
<comment type="caution">
    <text evidence="2">The sequence shown here is derived from an EMBL/GenBank/DDBJ whole genome shotgun (WGS) entry which is preliminary data.</text>
</comment>
<feature type="region of interest" description="Disordered" evidence="1">
    <location>
        <begin position="29"/>
        <end position="158"/>
    </location>
</feature>
<evidence type="ECO:0000313" key="2">
    <source>
        <dbReference type="EMBL" id="KAK7957215.1"/>
    </source>
</evidence>
<keyword evidence="3" id="KW-1185">Reference proteome</keyword>
<feature type="compositionally biased region" description="Acidic residues" evidence="1">
    <location>
        <begin position="128"/>
        <end position="146"/>
    </location>
</feature>
<reference evidence="2 3" key="1">
    <citation type="submission" date="2023-01" db="EMBL/GenBank/DDBJ databases">
        <title>Analysis of 21 Apiospora genomes using comparative genomics revels a genus with tremendous synthesis potential of carbohydrate active enzymes and secondary metabolites.</title>
        <authorList>
            <person name="Sorensen T."/>
        </authorList>
    </citation>
    <scope>NUCLEOTIDE SEQUENCE [LARGE SCALE GENOMIC DNA]</scope>
    <source>
        <strain evidence="2 3">CBS 24483</strain>
    </source>
</reference>
<accession>A0ABR1QKF0</accession>
<protein>
    <submittedName>
        <fullName evidence="2">Uncharacterized protein</fullName>
    </submittedName>
</protein>
<gene>
    <name evidence="2" type="ORF">PG986_006437</name>
</gene>
<dbReference type="RefSeq" id="XP_066702521.1">
    <property type="nucleotide sequence ID" value="XM_066842659.1"/>
</dbReference>
<proteinExistence type="predicted"/>
<feature type="compositionally biased region" description="Low complexity" evidence="1">
    <location>
        <begin position="56"/>
        <end position="73"/>
    </location>
</feature>
<evidence type="ECO:0000313" key="3">
    <source>
        <dbReference type="Proteomes" id="UP001391051"/>
    </source>
</evidence>
<name>A0ABR1QKF0_9PEZI</name>